<organism evidence="7 8">
    <name type="scientific">Reticulomyxa filosa</name>
    <dbReference type="NCBI Taxonomy" id="46433"/>
    <lineage>
        <taxon>Eukaryota</taxon>
        <taxon>Sar</taxon>
        <taxon>Rhizaria</taxon>
        <taxon>Retaria</taxon>
        <taxon>Foraminifera</taxon>
        <taxon>Monothalamids</taxon>
        <taxon>Reticulomyxidae</taxon>
        <taxon>Reticulomyxa</taxon>
    </lineage>
</organism>
<accession>X6N6E3</accession>
<evidence type="ECO:0000256" key="4">
    <source>
        <dbReference type="PROSITE-ProRule" id="PRU00091"/>
    </source>
</evidence>
<dbReference type="Proteomes" id="UP000023152">
    <property type="component" value="Unassembled WGS sequence"/>
</dbReference>
<dbReference type="Gene3D" id="3.30.40.10">
    <property type="entry name" value="Zinc/RING finger domain, C3HC4 (zinc finger)"/>
    <property type="match status" value="1"/>
</dbReference>
<dbReference type="SMART" id="SM00064">
    <property type="entry name" value="FYVE"/>
    <property type="match status" value="1"/>
</dbReference>
<evidence type="ECO:0000259" key="6">
    <source>
        <dbReference type="PROSITE" id="PS50178"/>
    </source>
</evidence>
<sequence length="172" mass="19929">MDDKESEECLVSKCKRPFGITAAKYHCKFCGRLICWECAHDKLMNAATKQTETACPDCIKTYDRYEQDYAKKLGLILPSKEGEREREGEGEGEGEQEGEKHVSTSSEPKTSNATDTPKQEEKTRDDRQEEEEEEKQKHVTAMDWDDIFNKFYLDNPAFKTPIENCDQVNWKE</sequence>
<proteinExistence type="predicted"/>
<dbReference type="PROSITE" id="PS50178">
    <property type="entry name" value="ZF_FYVE"/>
    <property type="match status" value="1"/>
</dbReference>
<feature type="non-terminal residue" evidence="7">
    <location>
        <position position="172"/>
    </location>
</feature>
<keyword evidence="2 4" id="KW-0863">Zinc-finger</keyword>
<feature type="compositionally biased region" description="Basic and acidic residues" evidence="5">
    <location>
        <begin position="117"/>
        <end position="127"/>
    </location>
</feature>
<dbReference type="SUPFAM" id="SSF57903">
    <property type="entry name" value="FYVE/PHD zinc finger"/>
    <property type="match status" value="1"/>
</dbReference>
<keyword evidence="3" id="KW-0862">Zinc</keyword>
<dbReference type="EMBL" id="ASPP01011738">
    <property type="protein sequence ID" value="ETO21324.1"/>
    <property type="molecule type" value="Genomic_DNA"/>
</dbReference>
<evidence type="ECO:0000256" key="1">
    <source>
        <dbReference type="ARBA" id="ARBA00022723"/>
    </source>
</evidence>
<evidence type="ECO:0000313" key="7">
    <source>
        <dbReference type="EMBL" id="ETO21324.1"/>
    </source>
</evidence>
<keyword evidence="1" id="KW-0479">Metal-binding</keyword>
<comment type="caution">
    <text evidence="7">The sequence shown here is derived from an EMBL/GenBank/DDBJ whole genome shotgun (WGS) entry which is preliminary data.</text>
</comment>
<gene>
    <name evidence="7" type="ORF">RFI_15880</name>
</gene>
<feature type="compositionally biased region" description="Polar residues" evidence="5">
    <location>
        <begin position="103"/>
        <end position="116"/>
    </location>
</feature>
<protein>
    <recommendedName>
        <fullName evidence="6">FYVE-type domain-containing protein</fullName>
    </recommendedName>
</protein>
<feature type="compositionally biased region" description="Basic and acidic residues" evidence="5">
    <location>
        <begin position="80"/>
        <end position="89"/>
    </location>
</feature>
<feature type="region of interest" description="Disordered" evidence="5">
    <location>
        <begin position="76"/>
        <end position="141"/>
    </location>
</feature>
<evidence type="ECO:0000256" key="3">
    <source>
        <dbReference type="ARBA" id="ARBA00022833"/>
    </source>
</evidence>
<dbReference type="InterPro" id="IPR011011">
    <property type="entry name" value="Znf_FYVE_PHD"/>
</dbReference>
<reference evidence="7 8" key="1">
    <citation type="journal article" date="2013" name="Curr. Biol.">
        <title>The Genome of the Foraminiferan Reticulomyxa filosa.</title>
        <authorList>
            <person name="Glockner G."/>
            <person name="Hulsmann N."/>
            <person name="Schleicher M."/>
            <person name="Noegel A.A."/>
            <person name="Eichinger L."/>
            <person name="Gallinger C."/>
            <person name="Pawlowski J."/>
            <person name="Sierra R."/>
            <person name="Euteneuer U."/>
            <person name="Pillet L."/>
            <person name="Moustafa A."/>
            <person name="Platzer M."/>
            <person name="Groth M."/>
            <person name="Szafranski K."/>
            <person name="Schliwa M."/>
        </authorList>
    </citation>
    <scope>NUCLEOTIDE SEQUENCE [LARGE SCALE GENOMIC DNA]</scope>
</reference>
<name>X6N6E3_RETFI</name>
<dbReference type="Pfam" id="PF01363">
    <property type="entry name" value="FYVE"/>
    <property type="match status" value="1"/>
</dbReference>
<dbReference type="InterPro" id="IPR013083">
    <property type="entry name" value="Znf_RING/FYVE/PHD"/>
</dbReference>
<feature type="domain" description="FYVE-type" evidence="6">
    <location>
        <begin position="14"/>
        <end position="63"/>
    </location>
</feature>
<dbReference type="InterPro" id="IPR000306">
    <property type="entry name" value="Znf_FYVE"/>
</dbReference>
<keyword evidence="8" id="KW-1185">Reference proteome</keyword>
<dbReference type="GO" id="GO:0008270">
    <property type="term" value="F:zinc ion binding"/>
    <property type="evidence" value="ECO:0007669"/>
    <property type="project" value="UniProtKB-KW"/>
</dbReference>
<evidence type="ECO:0000256" key="5">
    <source>
        <dbReference type="SAM" id="MobiDB-lite"/>
    </source>
</evidence>
<dbReference type="InterPro" id="IPR017455">
    <property type="entry name" value="Znf_FYVE-rel"/>
</dbReference>
<dbReference type="AlphaFoldDB" id="X6N6E3"/>
<evidence type="ECO:0000256" key="2">
    <source>
        <dbReference type="ARBA" id="ARBA00022771"/>
    </source>
</evidence>
<evidence type="ECO:0000313" key="8">
    <source>
        <dbReference type="Proteomes" id="UP000023152"/>
    </source>
</evidence>